<organism evidence="2 3">
    <name type="scientific">Mycena metata</name>
    <dbReference type="NCBI Taxonomy" id="1033252"/>
    <lineage>
        <taxon>Eukaryota</taxon>
        <taxon>Fungi</taxon>
        <taxon>Dikarya</taxon>
        <taxon>Basidiomycota</taxon>
        <taxon>Agaricomycotina</taxon>
        <taxon>Agaricomycetes</taxon>
        <taxon>Agaricomycetidae</taxon>
        <taxon>Agaricales</taxon>
        <taxon>Marasmiineae</taxon>
        <taxon>Mycenaceae</taxon>
        <taxon>Mycena</taxon>
    </lineage>
</organism>
<sequence>MGGGWATIGPRYGAGGGAKPEEVDDTVNLVGKRRGRPVEKGPRPDQNPDKLEGLARWPVLNSDMTASAEEFFSSTTPIPLQKYILCAAFDLKRRPHKEKSGNFGAATLF</sequence>
<evidence type="ECO:0000313" key="2">
    <source>
        <dbReference type="EMBL" id="KAJ7762465.1"/>
    </source>
</evidence>
<proteinExistence type="predicted"/>
<feature type="region of interest" description="Disordered" evidence="1">
    <location>
        <begin position="1"/>
        <end position="51"/>
    </location>
</feature>
<reference evidence="2" key="1">
    <citation type="submission" date="2023-03" db="EMBL/GenBank/DDBJ databases">
        <title>Massive genome expansion in bonnet fungi (Mycena s.s.) driven by repeated elements and novel gene families across ecological guilds.</title>
        <authorList>
            <consortium name="Lawrence Berkeley National Laboratory"/>
            <person name="Harder C.B."/>
            <person name="Miyauchi S."/>
            <person name="Viragh M."/>
            <person name="Kuo A."/>
            <person name="Thoen E."/>
            <person name="Andreopoulos B."/>
            <person name="Lu D."/>
            <person name="Skrede I."/>
            <person name="Drula E."/>
            <person name="Henrissat B."/>
            <person name="Morin E."/>
            <person name="Kohler A."/>
            <person name="Barry K."/>
            <person name="LaButti K."/>
            <person name="Morin E."/>
            <person name="Salamov A."/>
            <person name="Lipzen A."/>
            <person name="Mereny Z."/>
            <person name="Hegedus B."/>
            <person name="Baldrian P."/>
            <person name="Stursova M."/>
            <person name="Weitz H."/>
            <person name="Taylor A."/>
            <person name="Grigoriev I.V."/>
            <person name="Nagy L.G."/>
            <person name="Martin F."/>
            <person name="Kauserud H."/>
        </authorList>
    </citation>
    <scope>NUCLEOTIDE SEQUENCE</scope>
    <source>
        <strain evidence="2">CBHHK182m</strain>
    </source>
</reference>
<evidence type="ECO:0000313" key="3">
    <source>
        <dbReference type="Proteomes" id="UP001215598"/>
    </source>
</evidence>
<evidence type="ECO:0000256" key="1">
    <source>
        <dbReference type="SAM" id="MobiDB-lite"/>
    </source>
</evidence>
<dbReference type="Proteomes" id="UP001215598">
    <property type="component" value="Unassembled WGS sequence"/>
</dbReference>
<accession>A0AAD7JDA2</accession>
<gene>
    <name evidence="2" type="ORF">B0H16DRAFT_1455527</name>
</gene>
<protein>
    <submittedName>
        <fullName evidence="2">Uncharacterized protein</fullName>
    </submittedName>
</protein>
<comment type="caution">
    <text evidence="2">The sequence shown here is derived from an EMBL/GenBank/DDBJ whole genome shotgun (WGS) entry which is preliminary data.</text>
</comment>
<keyword evidence="3" id="KW-1185">Reference proteome</keyword>
<dbReference type="EMBL" id="JARKIB010000032">
    <property type="protein sequence ID" value="KAJ7762465.1"/>
    <property type="molecule type" value="Genomic_DNA"/>
</dbReference>
<dbReference type="AlphaFoldDB" id="A0AAD7JDA2"/>
<feature type="compositionally biased region" description="Gly residues" evidence="1">
    <location>
        <begin position="1"/>
        <end position="18"/>
    </location>
</feature>
<name>A0AAD7JDA2_9AGAR</name>
<feature type="compositionally biased region" description="Basic and acidic residues" evidence="1">
    <location>
        <begin position="36"/>
        <end position="51"/>
    </location>
</feature>